<dbReference type="GO" id="GO:0015344">
    <property type="term" value="F:siderophore uptake transmembrane transporter activity"/>
    <property type="evidence" value="ECO:0007669"/>
    <property type="project" value="TreeGrafter"/>
</dbReference>
<dbReference type="InterPro" id="IPR037066">
    <property type="entry name" value="Plug_dom_sf"/>
</dbReference>
<evidence type="ECO:0000256" key="7">
    <source>
        <dbReference type="ARBA" id="ARBA00022729"/>
    </source>
</evidence>
<keyword evidence="22" id="KW-1185">Reference proteome</keyword>
<evidence type="ECO:0000259" key="20">
    <source>
        <dbReference type="Pfam" id="PF07715"/>
    </source>
</evidence>
<dbReference type="PANTHER" id="PTHR32552">
    <property type="entry name" value="FERRICHROME IRON RECEPTOR-RELATED"/>
    <property type="match status" value="1"/>
</dbReference>
<dbReference type="KEGG" id="mmec:FIU01_06955"/>
<keyword evidence="13 14" id="KW-0998">Cell outer membrane</keyword>
<dbReference type="InterPro" id="IPR012910">
    <property type="entry name" value="Plug_dom"/>
</dbReference>
<evidence type="ECO:0000256" key="3">
    <source>
        <dbReference type="ARBA" id="ARBA00022448"/>
    </source>
</evidence>
<keyword evidence="8" id="KW-0408">Iron</keyword>
<organism evidence="21 22">
    <name type="scientific">Methylophilus medardicus</name>
    <dbReference type="NCBI Taxonomy" id="2588534"/>
    <lineage>
        <taxon>Bacteria</taxon>
        <taxon>Pseudomonadati</taxon>
        <taxon>Pseudomonadota</taxon>
        <taxon>Betaproteobacteria</taxon>
        <taxon>Nitrosomonadales</taxon>
        <taxon>Methylophilaceae</taxon>
        <taxon>Methylophilus</taxon>
    </lineage>
</organism>
<accession>A0A5B8CTA5</accession>
<evidence type="ECO:0000313" key="21">
    <source>
        <dbReference type="EMBL" id="QDC44286.1"/>
    </source>
</evidence>
<keyword evidence="7 18" id="KW-0732">Signal</keyword>
<evidence type="ECO:0000256" key="8">
    <source>
        <dbReference type="ARBA" id="ARBA00023004"/>
    </source>
</evidence>
<dbReference type="Proteomes" id="UP000311008">
    <property type="component" value="Chromosome"/>
</dbReference>
<evidence type="ECO:0000256" key="18">
    <source>
        <dbReference type="SAM" id="SignalP"/>
    </source>
</evidence>
<dbReference type="Pfam" id="PF07715">
    <property type="entry name" value="Plug"/>
    <property type="match status" value="1"/>
</dbReference>
<evidence type="ECO:0000256" key="15">
    <source>
        <dbReference type="PROSITE-ProRule" id="PRU10143"/>
    </source>
</evidence>
<keyword evidence="10 15" id="KW-0798">TonB box</keyword>
<evidence type="ECO:0000256" key="11">
    <source>
        <dbReference type="ARBA" id="ARBA00023136"/>
    </source>
</evidence>
<dbReference type="InterPro" id="IPR039426">
    <property type="entry name" value="TonB-dep_rcpt-like"/>
</dbReference>
<keyword evidence="9" id="KW-0406">Ion transport</keyword>
<feature type="chain" id="PRO_5022714478" evidence="18">
    <location>
        <begin position="23"/>
        <end position="700"/>
    </location>
</feature>
<proteinExistence type="inferred from homology"/>
<reference evidence="22" key="1">
    <citation type="journal article" date="2019" name="ISME J.">
        <title>Evolution in action: habitat transition from sediment to the pelagial leads to genome streamlining in Methylophilaceae.</title>
        <authorList>
            <person name="Salcher M."/>
            <person name="Schaefle D."/>
            <person name="Kaspar M."/>
            <person name="Neuenschwander S.M."/>
            <person name="Ghai R."/>
        </authorList>
    </citation>
    <scope>NUCLEOTIDE SEQUENCE [LARGE SCALE GENOMIC DNA]</scope>
    <source>
        <strain evidence="22">MMS-M-51</strain>
    </source>
</reference>
<evidence type="ECO:0000259" key="19">
    <source>
        <dbReference type="Pfam" id="PF00593"/>
    </source>
</evidence>
<dbReference type="SUPFAM" id="SSF56935">
    <property type="entry name" value="Porins"/>
    <property type="match status" value="1"/>
</dbReference>
<keyword evidence="4 14" id="KW-1134">Transmembrane beta strand</keyword>
<evidence type="ECO:0000256" key="12">
    <source>
        <dbReference type="ARBA" id="ARBA00023170"/>
    </source>
</evidence>
<dbReference type="Gene3D" id="2.170.130.10">
    <property type="entry name" value="TonB-dependent receptor, plug domain"/>
    <property type="match status" value="1"/>
</dbReference>
<gene>
    <name evidence="21" type="ORF">FIU01_06955</name>
</gene>
<comment type="similarity">
    <text evidence="2 14 16">Belongs to the TonB-dependent receptor family.</text>
</comment>
<protein>
    <submittedName>
        <fullName evidence="21">TonB-dependent receptor</fullName>
    </submittedName>
</protein>
<feature type="domain" description="TonB-dependent receptor plug" evidence="20">
    <location>
        <begin position="68"/>
        <end position="173"/>
    </location>
</feature>
<dbReference type="InterPro" id="IPR000531">
    <property type="entry name" value="Beta-barrel_TonB"/>
</dbReference>
<feature type="domain" description="TonB-dependent receptor-like beta-barrel" evidence="19">
    <location>
        <begin position="244"/>
        <end position="661"/>
    </location>
</feature>
<dbReference type="PROSITE" id="PS00430">
    <property type="entry name" value="TONB_DEPENDENT_REC_1"/>
    <property type="match status" value="1"/>
</dbReference>
<sequence length="700" mass="77930">MRQKTIASLLALLLLPVVPAVAEEATGTDNTNTRSNAKQKTEESASVELDSVVVLGKQEQMTATDKGLAGSVDVITREELEYEHVTDTLELFSKTPGVVLSRYSQGIVNTEVSIRGFSGDGETPNAKVLVDGIPSNLFSGLSELDYLFPTNIQSAQVFKGTSDASTGLFATAGSYKVETRKDVAKQLQFGYGSFQTREMQGYYGDKQGDFTQNYAIGYRKGNGFRANTENEKIAMSGRWQMDFEQSSLALSAKYGKYNAPEAPGYMSKQQARDDRRGVAPNALNDSGEKEFKHLSLHYDYFFNNDVDLSLKTYWQNFDRERNVRFIGSPGLENRQENQTSTGLIAKLNWKINPHWGFETGYDIEHQAVDQFNQRVNAAGVNVIRLSTDYDFTAQGIYAKVENTPVDWLRWNVALRADRLDAKANGPIIIGTNANPARLIPTDLYSDPMIVQPKFNIFANVTEQHTLFANAGRSFQTPTSFNLNQFNSAAGANFGTRTDIQVAINDGWELGFKSIWTAGLNTRVSYWQQKAKNEFITIDNIRQPLGETLRQGVDASFDYKLNDALSFWGNVSRVYAKIEEPNSQNPQFKGNNIRSIPSYTASVGLQFVPSADWIARVHVDSQGDYYINESNLGGKYGGYTLTNANIDYKTSWGRVSLLANNIFDRYYEYVFDFNSNGSAGGVNFAPGAGRNFMLTATVDFK</sequence>
<evidence type="ECO:0000256" key="4">
    <source>
        <dbReference type="ARBA" id="ARBA00022452"/>
    </source>
</evidence>
<comment type="subcellular location">
    <subcellularLocation>
        <location evidence="1 14">Cell outer membrane</location>
        <topology evidence="1 14">Multi-pass membrane protein</topology>
    </subcellularLocation>
</comment>
<dbReference type="AlphaFoldDB" id="A0A5B8CTA5"/>
<dbReference type="RefSeq" id="WP_140003618.1">
    <property type="nucleotide sequence ID" value="NZ_CP040946.1"/>
</dbReference>
<evidence type="ECO:0000256" key="17">
    <source>
        <dbReference type="SAM" id="MobiDB-lite"/>
    </source>
</evidence>
<name>A0A5B8CTA5_9PROT</name>
<evidence type="ECO:0000256" key="6">
    <source>
        <dbReference type="ARBA" id="ARBA00022692"/>
    </source>
</evidence>
<evidence type="ECO:0000256" key="16">
    <source>
        <dbReference type="RuleBase" id="RU003357"/>
    </source>
</evidence>
<dbReference type="PANTHER" id="PTHR32552:SF68">
    <property type="entry name" value="FERRICHROME OUTER MEMBRANE TRANSPORTER_PHAGE RECEPTOR"/>
    <property type="match status" value="1"/>
</dbReference>
<dbReference type="Pfam" id="PF00593">
    <property type="entry name" value="TonB_dep_Rec_b-barrel"/>
    <property type="match status" value="1"/>
</dbReference>
<evidence type="ECO:0000256" key="2">
    <source>
        <dbReference type="ARBA" id="ARBA00009810"/>
    </source>
</evidence>
<evidence type="ECO:0000256" key="14">
    <source>
        <dbReference type="PROSITE-ProRule" id="PRU01360"/>
    </source>
</evidence>
<dbReference type="InterPro" id="IPR036942">
    <property type="entry name" value="Beta-barrel_TonB_sf"/>
</dbReference>
<keyword evidence="12 21" id="KW-0675">Receptor</keyword>
<keyword evidence="5" id="KW-0410">Iron transport</keyword>
<evidence type="ECO:0000256" key="10">
    <source>
        <dbReference type="ARBA" id="ARBA00023077"/>
    </source>
</evidence>
<feature type="region of interest" description="Disordered" evidence="17">
    <location>
        <begin position="261"/>
        <end position="284"/>
    </location>
</feature>
<dbReference type="PROSITE" id="PS52016">
    <property type="entry name" value="TONB_DEPENDENT_REC_3"/>
    <property type="match status" value="1"/>
</dbReference>
<dbReference type="Gene3D" id="2.40.170.20">
    <property type="entry name" value="TonB-dependent receptor, beta-barrel domain"/>
    <property type="match status" value="1"/>
</dbReference>
<keyword evidence="11 14" id="KW-0472">Membrane</keyword>
<evidence type="ECO:0000313" key="22">
    <source>
        <dbReference type="Proteomes" id="UP000311008"/>
    </source>
</evidence>
<keyword evidence="3 14" id="KW-0813">Transport</keyword>
<dbReference type="OrthoDB" id="7176844at2"/>
<evidence type="ECO:0000256" key="5">
    <source>
        <dbReference type="ARBA" id="ARBA00022496"/>
    </source>
</evidence>
<evidence type="ECO:0000256" key="1">
    <source>
        <dbReference type="ARBA" id="ARBA00004571"/>
    </source>
</evidence>
<dbReference type="GO" id="GO:0009279">
    <property type="term" value="C:cell outer membrane"/>
    <property type="evidence" value="ECO:0007669"/>
    <property type="project" value="UniProtKB-SubCell"/>
</dbReference>
<keyword evidence="6 14" id="KW-0812">Transmembrane</keyword>
<dbReference type="InterPro" id="IPR010916">
    <property type="entry name" value="TonB_box_CS"/>
</dbReference>
<dbReference type="EMBL" id="CP040946">
    <property type="protein sequence ID" value="QDC44286.1"/>
    <property type="molecule type" value="Genomic_DNA"/>
</dbReference>
<evidence type="ECO:0000256" key="9">
    <source>
        <dbReference type="ARBA" id="ARBA00023065"/>
    </source>
</evidence>
<feature type="signal peptide" evidence="18">
    <location>
        <begin position="1"/>
        <end position="22"/>
    </location>
</feature>
<evidence type="ECO:0000256" key="13">
    <source>
        <dbReference type="ARBA" id="ARBA00023237"/>
    </source>
</evidence>
<feature type="short sequence motif" description="TonB box" evidence="15">
    <location>
        <begin position="51"/>
        <end position="57"/>
    </location>
</feature>